<dbReference type="GO" id="GO:0000145">
    <property type="term" value="C:exocyst"/>
    <property type="evidence" value="ECO:0007669"/>
    <property type="project" value="InterPro"/>
</dbReference>
<organism evidence="5 6">
    <name type="scientific">Eragrostis curvula</name>
    <name type="common">weeping love grass</name>
    <dbReference type="NCBI Taxonomy" id="38414"/>
    <lineage>
        <taxon>Eukaryota</taxon>
        <taxon>Viridiplantae</taxon>
        <taxon>Streptophyta</taxon>
        <taxon>Embryophyta</taxon>
        <taxon>Tracheophyta</taxon>
        <taxon>Spermatophyta</taxon>
        <taxon>Magnoliopsida</taxon>
        <taxon>Liliopsida</taxon>
        <taxon>Poales</taxon>
        <taxon>Poaceae</taxon>
        <taxon>PACMAD clade</taxon>
        <taxon>Chloridoideae</taxon>
        <taxon>Eragrostideae</taxon>
        <taxon>Eragrostidinae</taxon>
        <taxon>Eragrostis</taxon>
    </lineage>
</organism>
<dbReference type="Pfam" id="PF03081">
    <property type="entry name" value="Exo70_C"/>
    <property type="match status" value="2"/>
</dbReference>
<feature type="domain" description="Exocyst complex subunit Exo70 C-terminal" evidence="4">
    <location>
        <begin position="422"/>
        <end position="505"/>
    </location>
</feature>
<dbReference type="GO" id="GO:0006887">
    <property type="term" value="P:exocytosis"/>
    <property type="evidence" value="ECO:0007669"/>
    <property type="project" value="UniProtKB-KW"/>
</dbReference>
<comment type="similarity">
    <text evidence="1 3">Belongs to the EXO70 family.</text>
</comment>
<dbReference type="GO" id="GO:0015031">
    <property type="term" value="P:protein transport"/>
    <property type="evidence" value="ECO:0007669"/>
    <property type="project" value="UniProtKB-KW"/>
</dbReference>
<reference evidence="5 6" key="1">
    <citation type="journal article" date="2019" name="Sci. Rep.">
        <title>A high-quality genome of Eragrostis curvula grass provides insights into Poaceae evolution and supports new strategies to enhance forage quality.</title>
        <authorList>
            <person name="Carballo J."/>
            <person name="Santos B.A.C.M."/>
            <person name="Zappacosta D."/>
            <person name="Garbus I."/>
            <person name="Selva J.P."/>
            <person name="Gallo C.A."/>
            <person name="Diaz A."/>
            <person name="Albertini E."/>
            <person name="Caccamo M."/>
            <person name="Echenique V."/>
        </authorList>
    </citation>
    <scope>NUCLEOTIDE SEQUENCE [LARGE SCALE GENOMIC DNA]</scope>
    <source>
        <strain evidence="6">cv. Victoria</strain>
        <tissue evidence="5">Leaf</tissue>
    </source>
</reference>
<evidence type="ECO:0000313" key="6">
    <source>
        <dbReference type="Proteomes" id="UP000324897"/>
    </source>
</evidence>
<dbReference type="InterPro" id="IPR004140">
    <property type="entry name" value="Exo70"/>
</dbReference>
<dbReference type="Gene3D" id="1.20.1280.170">
    <property type="entry name" value="Exocyst complex component Exo70"/>
    <property type="match status" value="2"/>
</dbReference>
<gene>
    <name evidence="5" type="ORF">EJB05_28554</name>
</gene>
<protein>
    <recommendedName>
        <fullName evidence="3">Exocyst subunit Exo70 family protein</fullName>
    </recommendedName>
</protein>
<feature type="non-terminal residue" evidence="5">
    <location>
        <position position="1"/>
    </location>
</feature>
<dbReference type="OrthoDB" id="1922221at2759"/>
<keyword evidence="3" id="KW-0268">Exocytosis</keyword>
<dbReference type="PANTHER" id="PTHR12542">
    <property type="entry name" value="EXOCYST COMPLEX PROTEIN EXO70"/>
    <property type="match status" value="1"/>
</dbReference>
<sequence length="514" mass="56830">MLATRRPDRQDEVMAVAQHIVSSIATSKEAADDLMRILCNFDSRLSITDAEGRCSQEPDDTAPLGKEWEAAVELIERREAPGAVDWREDADDYLAAAACLVGAPGLRAAAALQAAMARIEEEFRHLLIRGAPPLAAHDLPDTLLLRPSFTVSPSDSSSMDLDCSPFSSHAGDSAGTGGGEISFFDYEMSPCLISPDTLGTLRDIADIMLRAGYAPELCQVYGDVRRDRLMECLAVLGIDKMSSEEVQLVEWGVLNGRMKKWIQALKVLVRVRLAEERRICSHIFATDVNAEEECFTEAAKGCVLHLLNFGDAITIAKRTPEKLFHVLGMHEALAEVLPELEGLFSGEARDLIKGVAEGILGRLGNAVRGIIAEFSTSIQGEPSQRPPMGGDIHPITRYVMNYVRQLLDYNASLNNILEYSSSALKAALKDRFKNFNLAFQEVHRTQKSWRVADPQLREELKISISENLVPKYRSFVGRFGDQLEGGKYSKYIKYNTEDLECMILDLFEGTTPNA</sequence>
<name>A0A5J9USB0_9POAL</name>
<dbReference type="InterPro" id="IPR016159">
    <property type="entry name" value="Cullin_repeat-like_dom_sf"/>
</dbReference>
<evidence type="ECO:0000256" key="1">
    <source>
        <dbReference type="ARBA" id="ARBA00006756"/>
    </source>
</evidence>
<dbReference type="EMBL" id="RWGY01000013">
    <property type="protein sequence ID" value="TVU26027.1"/>
    <property type="molecule type" value="Genomic_DNA"/>
</dbReference>
<keyword evidence="6" id="KW-1185">Reference proteome</keyword>
<dbReference type="SUPFAM" id="SSF74788">
    <property type="entry name" value="Cullin repeat-like"/>
    <property type="match status" value="1"/>
</dbReference>
<dbReference type="GO" id="GO:0005546">
    <property type="term" value="F:phosphatidylinositol-4,5-bisphosphate binding"/>
    <property type="evidence" value="ECO:0007669"/>
    <property type="project" value="InterPro"/>
</dbReference>
<dbReference type="Gramene" id="TVU26027">
    <property type="protein sequence ID" value="TVU26027"/>
    <property type="gene ID" value="EJB05_28554"/>
</dbReference>
<evidence type="ECO:0000256" key="2">
    <source>
        <dbReference type="ARBA" id="ARBA00022448"/>
    </source>
</evidence>
<accession>A0A5J9USB0</accession>
<evidence type="ECO:0000313" key="5">
    <source>
        <dbReference type="EMBL" id="TVU26027.1"/>
    </source>
</evidence>
<keyword evidence="2 3" id="KW-0813">Transport</keyword>
<proteinExistence type="inferred from homology"/>
<dbReference type="InterPro" id="IPR046364">
    <property type="entry name" value="Exo70_C"/>
</dbReference>
<evidence type="ECO:0000259" key="4">
    <source>
        <dbReference type="Pfam" id="PF03081"/>
    </source>
</evidence>
<comment type="function">
    <text evidence="3">Component of the exocyst complex.</text>
</comment>
<dbReference type="Proteomes" id="UP000324897">
    <property type="component" value="Chromosome 2"/>
</dbReference>
<comment type="caution">
    <text evidence="5">The sequence shown here is derived from an EMBL/GenBank/DDBJ whole genome shotgun (WGS) entry which is preliminary data.</text>
</comment>
<feature type="domain" description="Exocyst complex subunit Exo70 C-terminal" evidence="4">
    <location>
        <begin position="259"/>
        <end position="420"/>
    </location>
</feature>
<dbReference type="AlphaFoldDB" id="A0A5J9USB0"/>
<dbReference type="PANTHER" id="PTHR12542:SF179">
    <property type="entry name" value="OS05G0369700 PROTEIN"/>
    <property type="match status" value="1"/>
</dbReference>
<evidence type="ECO:0000256" key="3">
    <source>
        <dbReference type="RuleBase" id="RU365026"/>
    </source>
</evidence>
<keyword evidence="3" id="KW-0653">Protein transport</keyword>